<sequence>MGYSVLCLGRLDHAWDLRRDPKPQRLSTILWFSEMDDEDHCAGSCILVEGFATPATYVEASCCDTSLATAAPYTSNVGEEMQPSSTQPSGWLWMRNTLCSRRGKSSSLLARDRVGPGFLQQRFASFDTRISSYQRKILKDARLLWCGKLRGDRLLKVCGALRIWD</sequence>
<organism evidence="1 2">
    <name type="scientific">Hyaloscypha hepaticicola</name>
    <dbReference type="NCBI Taxonomy" id="2082293"/>
    <lineage>
        <taxon>Eukaryota</taxon>
        <taxon>Fungi</taxon>
        <taxon>Dikarya</taxon>
        <taxon>Ascomycota</taxon>
        <taxon>Pezizomycotina</taxon>
        <taxon>Leotiomycetes</taxon>
        <taxon>Helotiales</taxon>
        <taxon>Hyaloscyphaceae</taxon>
        <taxon>Hyaloscypha</taxon>
    </lineage>
</organism>
<evidence type="ECO:0000313" key="1">
    <source>
        <dbReference type="EMBL" id="PMD17133.1"/>
    </source>
</evidence>
<dbReference type="Proteomes" id="UP000235672">
    <property type="component" value="Unassembled WGS sequence"/>
</dbReference>
<name>A0A2J6PSX7_9HELO</name>
<dbReference type="AlphaFoldDB" id="A0A2J6PSX7"/>
<reference evidence="1 2" key="1">
    <citation type="submission" date="2016-05" db="EMBL/GenBank/DDBJ databases">
        <title>A degradative enzymes factory behind the ericoid mycorrhizal symbiosis.</title>
        <authorList>
            <consortium name="DOE Joint Genome Institute"/>
            <person name="Martino E."/>
            <person name="Morin E."/>
            <person name="Grelet G."/>
            <person name="Kuo A."/>
            <person name="Kohler A."/>
            <person name="Daghino S."/>
            <person name="Barry K."/>
            <person name="Choi C."/>
            <person name="Cichocki N."/>
            <person name="Clum A."/>
            <person name="Copeland A."/>
            <person name="Hainaut M."/>
            <person name="Haridas S."/>
            <person name="Labutti K."/>
            <person name="Lindquist E."/>
            <person name="Lipzen A."/>
            <person name="Khouja H.-R."/>
            <person name="Murat C."/>
            <person name="Ohm R."/>
            <person name="Olson A."/>
            <person name="Spatafora J."/>
            <person name="Veneault-Fourrey C."/>
            <person name="Henrissat B."/>
            <person name="Grigoriev I."/>
            <person name="Martin F."/>
            <person name="Perotto S."/>
        </authorList>
    </citation>
    <scope>NUCLEOTIDE SEQUENCE [LARGE SCALE GENOMIC DNA]</scope>
    <source>
        <strain evidence="1 2">UAMH 7357</strain>
    </source>
</reference>
<gene>
    <name evidence="1" type="ORF">NA56DRAFT_708010</name>
</gene>
<evidence type="ECO:0000313" key="2">
    <source>
        <dbReference type="Proteomes" id="UP000235672"/>
    </source>
</evidence>
<proteinExistence type="predicted"/>
<accession>A0A2J6PSX7</accession>
<protein>
    <submittedName>
        <fullName evidence="1">Uncharacterized protein</fullName>
    </submittedName>
</protein>
<dbReference type="EMBL" id="KZ613501">
    <property type="protein sequence ID" value="PMD17133.1"/>
    <property type="molecule type" value="Genomic_DNA"/>
</dbReference>
<keyword evidence="2" id="KW-1185">Reference proteome</keyword>